<dbReference type="FunFam" id="3.40.640.10:FF:000004">
    <property type="entry name" value="Acetylornithine aminotransferase"/>
    <property type="match status" value="1"/>
</dbReference>
<accession>A2C6U5</accession>
<dbReference type="UniPathway" id="UPA00078">
    <property type="reaction ID" value="UER00160"/>
</dbReference>
<evidence type="ECO:0000256" key="6">
    <source>
        <dbReference type="ARBA" id="ARBA00022898"/>
    </source>
</evidence>
<name>A2C6U5_PROM3</name>
<evidence type="ECO:0000256" key="5">
    <source>
        <dbReference type="ARBA" id="ARBA00022756"/>
    </source>
</evidence>
<dbReference type="GO" id="GO:0005737">
    <property type="term" value="C:cytoplasm"/>
    <property type="evidence" value="ECO:0007669"/>
    <property type="project" value="UniProtKB-SubCell"/>
</dbReference>
<feature type="binding site" evidence="7">
    <location>
        <position position="66"/>
    </location>
    <ligand>
        <name>substrate</name>
    </ligand>
</feature>
<evidence type="ECO:0000256" key="4">
    <source>
        <dbReference type="ARBA" id="ARBA00022691"/>
    </source>
</evidence>
<comment type="pathway">
    <text evidence="7">Cofactor biosynthesis; biotin biosynthesis; 7,8-diaminononanoate from 8-amino-7-oxononanoate (SAM route): step 1/1.</text>
</comment>
<dbReference type="GO" id="GO:0004141">
    <property type="term" value="F:dethiobiotin synthase activity"/>
    <property type="evidence" value="ECO:0007669"/>
    <property type="project" value="TreeGrafter"/>
</dbReference>
<feature type="binding site" evidence="7">
    <location>
        <position position="286"/>
    </location>
    <ligand>
        <name>substrate</name>
    </ligand>
</feature>
<dbReference type="Proteomes" id="UP000002274">
    <property type="component" value="Chromosome"/>
</dbReference>
<keyword evidence="6 7" id="KW-0663">Pyridoxal phosphate</keyword>
<comment type="subunit">
    <text evidence="7">Homodimer.</text>
</comment>
<feature type="binding site" evidence="7">
    <location>
        <begin position="321"/>
        <end position="322"/>
    </location>
    <ligand>
        <name>pyridoxal 5'-phosphate</name>
        <dbReference type="ChEBI" id="CHEBI:597326"/>
    </ligand>
</feature>
<gene>
    <name evidence="7 8" type="primary">bioA</name>
    <name evidence="8" type="ordered locus">P9303_04531</name>
</gene>
<dbReference type="EC" id="2.6.1.62" evidence="7"/>
<organism evidence="8 9">
    <name type="scientific">Prochlorococcus marinus (strain MIT 9303)</name>
    <dbReference type="NCBI Taxonomy" id="59922"/>
    <lineage>
        <taxon>Bacteria</taxon>
        <taxon>Bacillati</taxon>
        <taxon>Cyanobacteriota</taxon>
        <taxon>Cyanophyceae</taxon>
        <taxon>Synechococcales</taxon>
        <taxon>Prochlorococcaceae</taxon>
        <taxon>Prochlorococcus</taxon>
    </lineage>
</organism>
<comment type="function">
    <text evidence="7">Catalyzes the transfer of the alpha-amino group from S-adenosyl-L-methionine (SAM) to 7-keto-8-aminopelargonic acid (KAPA) to form 7,8-diaminopelargonic acid (DAPA). It is the only aminotransferase known to utilize SAM as an amino donor.</text>
</comment>
<dbReference type="KEGG" id="pmf:P9303_04531"/>
<dbReference type="PROSITE" id="PS00600">
    <property type="entry name" value="AA_TRANSFER_CLASS_3"/>
    <property type="match status" value="1"/>
</dbReference>
<proteinExistence type="inferred from homology"/>
<dbReference type="AlphaFoldDB" id="A2C6U5"/>
<keyword evidence="5 7" id="KW-0093">Biotin biosynthesis</keyword>
<dbReference type="GO" id="GO:0030170">
    <property type="term" value="F:pyridoxal phosphate binding"/>
    <property type="evidence" value="ECO:0007669"/>
    <property type="project" value="UniProtKB-UniRule"/>
</dbReference>
<evidence type="ECO:0000256" key="1">
    <source>
        <dbReference type="ARBA" id="ARBA00001933"/>
    </source>
</evidence>
<protein>
    <recommendedName>
        <fullName evidence="7">Adenosylmethionine-8-amino-7-oxononanoate aminotransferase</fullName>
        <ecNumber evidence="7">2.6.1.62</ecNumber>
    </recommendedName>
    <alternativeName>
        <fullName evidence="7">7,8-diamino-pelargonic acid aminotransferase</fullName>
        <shortName evidence="7">DAPA AT</shortName>
        <shortName evidence="7">DAPA aminotransferase</shortName>
    </alternativeName>
    <alternativeName>
        <fullName evidence="7">7,8-diaminononanoate synthase</fullName>
        <shortName evidence="7">DANS</shortName>
    </alternativeName>
    <alternativeName>
        <fullName evidence="7">Diaminopelargonic acid synthase</fullName>
    </alternativeName>
</protein>
<feature type="binding site" evidence="7">
    <location>
        <position position="320"/>
    </location>
    <ligand>
        <name>substrate</name>
    </ligand>
</feature>
<dbReference type="PANTHER" id="PTHR42684">
    <property type="entry name" value="ADENOSYLMETHIONINE-8-AMINO-7-OXONONANOATE AMINOTRANSFERASE"/>
    <property type="match status" value="1"/>
</dbReference>
<dbReference type="STRING" id="59922.P9303_04531"/>
<dbReference type="Gene3D" id="3.90.1150.10">
    <property type="entry name" value="Aspartate Aminotransferase, domain 1"/>
    <property type="match status" value="1"/>
</dbReference>
<dbReference type="GO" id="GO:0009102">
    <property type="term" value="P:biotin biosynthetic process"/>
    <property type="evidence" value="ECO:0007669"/>
    <property type="project" value="UniProtKB-UniRule"/>
</dbReference>
<evidence type="ECO:0000313" key="9">
    <source>
        <dbReference type="Proteomes" id="UP000002274"/>
    </source>
</evidence>
<dbReference type="GO" id="GO:0004015">
    <property type="term" value="F:adenosylmethionine-8-amino-7-oxononanoate transaminase activity"/>
    <property type="evidence" value="ECO:0007669"/>
    <property type="project" value="UniProtKB-UniRule"/>
</dbReference>
<dbReference type="InterPro" id="IPR049704">
    <property type="entry name" value="Aminotrans_3_PPA_site"/>
</dbReference>
<dbReference type="Gene3D" id="3.40.640.10">
    <property type="entry name" value="Type I PLP-dependent aspartate aminotransferase-like (Major domain)"/>
    <property type="match status" value="1"/>
</dbReference>
<feature type="site" description="Participates in the substrate recognition with KAPA and in a stacking interaction with the adenine ring of SAM" evidence="7">
    <location>
        <position position="31"/>
    </location>
</feature>
<sequence>MATQSHRIMDCFDPLSAPNANNWHPHLWPPFTQIASASPPQRVIAADGALLMLDGAPPLIDAISSWWVTLHGHANPSIAAAIATQAQQLEQVIFADFIHPQAEQLAARLSAVTGLQRLFFSDNGSTAVEVALKIACQCWHNRGEPRQQLIAFNGAYHGDTFGAMAVGERNLFSAPFEEMLFPVARVPWPATWWGDEEVETRERIALTELERCLQTPTAAVILEPLVQGAGGMAMVRAEFLRGVEQRVRAAGALLIADEVLTGFGRCGALFAFKRAGLAPDLIALSKGLTGGFLPMGVTMAREEVFEAFLGDDPSLTLWHGHSFTANPLGCAAANASLDLLEVNPESYENFEARHQPHLEALAEHPKVQQPRLTGTIAAFDLAIDGTHGYLNPAGRIVKQQAINNGVFLRPLGQVVYLLPPLCLNDAQLEQCYAAIHLGLEAL</sequence>
<dbReference type="InterPro" id="IPR015424">
    <property type="entry name" value="PyrdxlP-dep_Trfase"/>
</dbReference>
<evidence type="ECO:0000256" key="2">
    <source>
        <dbReference type="ARBA" id="ARBA00022576"/>
    </source>
</evidence>
<dbReference type="InterPro" id="IPR015422">
    <property type="entry name" value="PyrdxlP-dep_Trfase_small"/>
</dbReference>
<feature type="binding site" evidence="7">
    <location>
        <begin position="124"/>
        <end position="125"/>
    </location>
    <ligand>
        <name>pyridoxal 5'-phosphate</name>
        <dbReference type="ChEBI" id="CHEBI:597326"/>
    </ligand>
</feature>
<dbReference type="EMBL" id="CP000554">
    <property type="protein sequence ID" value="ABM77205.1"/>
    <property type="molecule type" value="Genomic_DNA"/>
</dbReference>
<reference evidence="8 9" key="1">
    <citation type="journal article" date="2007" name="PLoS Genet.">
        <title>Patterns and implications of gene gain and loss in the evolution of Prochlorococcus.</title>
        <authorList>
            <person name="Kettler G.C."/>
            <person name="Martiny A.C."/>
            <person name="Huang K."/>
            <person name="Zucker J."/>
            <person name="Coleman M.L."/>
            <person name="Rodrigue S."/>
            <person name="Chen F."/>
            <person name="Lapidus A."/>
            <person name="Ferriera S."/>
            <person name="Johnson J."/>
            <person name="Steglich C."/>
            <person name="Church G.M."/>
            <person name="Richardson P."/>
            <person name="Chisholm S.W."/>
        </authorList>
    </citation>
    <scope>NUCLEOTIDE SEQUENCE [LARGE SCALE GENOMIC DNA]</scope>
    <source>
        <strain evidence="8 9">MIT 9303</strain>
    </source>
</reference>
<dbReference type="SUPFAM" id="SSF53383">
    <property type="entry name" value="PLP-dependent transferases"/>
    <property type="match status" value="1"/>
</dbReference>
<comment type="subcellular location">
    <subcellularLocation>
        <location evidence="7">Cytoplasm</location>
    </subcellularLocation>
</comment>
<evidence type="ECO:0000256" key="3">
    <source>
        <dbReference type="ARBA" id="ARBA00022679"/>
    </source>
</evidence>
<dbReference type="PANTHER" id="PTHR42684:SF3">
    <property type="entry name" value="ADENOSYLMETHIONINE-8-AMINO-7-OXONONANOATE AMINOTRANSFERASE"/>
    <property type="match status" value="1"/>
</dbReference>
<comment type="catalytic activity">
    <reaction evidence="7">
        <text>(8S)-8-amino-7-oxononanoate + S-adenosyl-L-methionine = S-adenosyl-4-methylsulfanyl-2-oxobutanoate + (7R,8S)-7,8-diammoniononanoate</text>
        <dbReference type="Rhea" id="RHEA:16861"/>
        <dbReference type="ChEBI" id="CHEBI:16490"/>
        <dbReference type="ChEBI" id="CHEBI:59789"/>
        <dbReference type="ChEBI" id="CHEBI:149468"/>
        <dbReference type="ChEBI" id="CHEBI:149469"/>
        <dbReference type="EC" id="2.6.1.62"/>
    </reaction>
</comment>
<feature type="modified residue" description="N6-(pyridoxal phosphate)lysine" evidence="7">
    <location>
        <position position="286"/>
    </location>
</feature>
<evidence type="ECO:0000256" key="7">
    <source>
        <dbReference type="HAMAP-Rule" id="MF_00834"/>
    </source>
</evidence>
<evidence type="ECO:0000313" key="8">
    <source>
        <dbReference type="EMBL" id="ABM77205.1"/>
    </source>
</evidence>
<keyword evidence="2 7" id="KW-0032">Aminotransferase</keyword>
<dbReference type="HOGENOM" id="CLU_016922_4_3_3"/>
<dbReference type="Pfam" id="PF00202">
    <property type="entry name" value="Aminotran_3"/>
    <property type="match status" value="1"/>
</dbReference>
<feature type="binding site" evidence="7">
    <location>
        <position position="409"/>
    </location>
    <ligand>
        <name>substrate</name>
    </ligand>
</feature>
<comment type="similarity">
    <text evidence="7">Belongs to the class-III pyridoxal-phosphate-dependent aminotransferase family. BioA subfamily.</text>
</comment>
<comment type="cofactor">
    <cofactor evidence="1 7">
        <name>pyridoxal 5'-phosphate</name>
        <dbReference type="ChEBI" id="CHEBI:597326"/>
    </cofactor>
</comment>
<dbReference type="InterPro" id="IPR005815">
    <property type="entry name" value="BioA"/>
</dbReference>
<keyword evidence="4 7" id="KW-0949">S-adenosyl-L-methionine</keyword>
<dbReference type="CDD" id="cd00610">
    <property type="entry name" value="OAT_like"/>
    <property type="match status" value="1"/>
</dbReference>
<dbReference type="InterPro" id="IPR015421">
    <property type="entry name" value="PyrdxlP-dep_Trfase_major"/>
</dbReference>
<keyword evidence="7" id="KW-0963">Cytoplasm</keyword>
<feature type="binding site" evidence="7">
    <location>
        <position position="257"/>
    </location>
    <ligand>
        <name>pyridoxal 5'-phosphate</name>
        <dbReference type="ChEBI" id="CHEBI:597326"/>
    </ligand>
</feature>
<dbReference type="HAMAP" id="MF_00834">
    <property type="entry name" value="BioA"/>
    <property type="match status" value="1"/>
</dbReference>
<dbReference type="NCBIfam" id="TIGR00508">
    <property type="entry name" value="bioA"/>
    <property type="match status" value="1"/>
</dbReference>
<dbReference type="InterPro" id="IPR005814">
    <property type="entry name" value="Aminotrans_3"/>
</dbReference>
<keyword evidence="3 7" id="KW-0808">Transferase</keyword>
<dbReference type="BioCyc" id="PMAR59922:G1G80-419-MONOMER"/>
<feature type="binding site" evidence="7">
    <location>
        <position position="156"/>
    </location>
    <ligand>
        <name>substrate</name>
    </ligand>
</feature>